<dbReference type="GO" id="GO:0005737">
    <property type="term" value="C:cytoplasm"/>
    <property type="evidence" value="ECO:0007669"/>
    <property type="project" value="UniProtKB-ARBA"/>
</dbReference>
<sequence>MASSGNVRFFAVVRRDDRVVIATYLANRGSRSEYEDLVSKMARSVDLDKKPKLVLKKDSSSINYDSDASAMYIAITAADYPQRMSFKLLAELKDQFSVRFGSSVSSATSGSLSGRSKNLFSSLSSTYDTLENVDKIALLQKETGQIKDRMHDNINMMLQRGDNLNDLEEQALGLAVEARTYSKTAEQLKKSFAKRNILLAAILLLICFGVCLTLVVATIIIATPTLIAFVNFVVIPAYKKLNDKGSGMAWF</sequence>
<dbReference type="Proteomes" id="UP000717585">
    <property type="component" value="Unassembled WGS sequence"/>
</dbReference>
<dbReference type="SUPFAM" id="SSF64356">
    <property type="entry name" value="SNARE-like"/>
    <property type="match status" value="1"/>
</dbReference>
<proteinExistence type="inferred from homology"/>
<evidence type="ECO:0000256" key="6">
    <source>
        <dbReference type="ARBA" id="ARBA00023136"/>
    </source>
</evidence>
<dbReference type="Gene3D" id="1.20.5.110">
    <property type="match status" value="1"/>
</dbReference>
<feature type="domain" description="V-SNARE coiled-coil homology" evidence="11">
    <location>
        <begin position="135"/>
        <end position="195"/>
    </location>
</feature>
<dbReference type="CDD" id="cd15843">
    <property type="entry name" value="R-SNARE"/>
    <property type="match status" value="1"/>
</dbReference>
<evidence type="ECO:0000256" key="7">
    <source>
        <dbReference type="ARBA" id="ARBA00046280"/>
    </source>
</evidence>
<evidence type="ECO:0000313" key="13">
    <source>
        <dbReference type="Proteomes" id="UP000717585"/>
    </source>
</evidence>
<dbReference type="Pfam" id="PF00957">
    <property type="entry name" value="Synaptobrevin"/>
    <property type="match status" value="1"/>
</dbReference>
<evidence type="ECO:0000313" key="12">
    <source>
        <dbReference type="EMBL" id="KAG9389846.1"/>
    </source>
</evidence>
<dbReference type="GO" id="GO:0016192">
    <property type="term" value="P:vesicle-mediated transport"/>
    <property type="evidence" value="ECO:0007669"/>
    <property type="project" value="InterPro"/>
</dbReference>
<dbReference type="PANTHER" id="PTHR21136">
    <property type="entry name" value="SNARE PROTEINS"/>
    <property type="match status" value="1"/>
</dbReference>
<evidence type="ECO:0000259" key="11">
    <source>
        <dbReference type="PROSITE" id="PS50892"/>
    </source>
</evidence>
<evidence type="ECO:0000256" key="1">
    <source>
        <dbReference type="ARBA" id="ARBA00008025"/>
    </source>
</evidence>
<evidence type="ECO:0000256" key="8">
    <source>
        <dbReference type="PROSITE-ProRule" id="PRU00290"/>
    </source>
</evidence>
<evidence type="ECO:0000259" key="10">
    <source>
        <dbReference type="PROSITE" id="PS50859"/>
    </source>
</evidence>
<dbReference type="InterPro" id="IPR042855">
    <property type="entry name" value="V_SNARE_CC"/>
</dbReference>
<reference evidence="12" key="1">
    <citation type="submission" date="2021-05" db="EMBL/GenBank/DDBJ databases">
        <title>A free-living protist that lacks canonical eukaryotic 1 DNA replication and segregation systems.</title>
        <authorList>
            <person name="Salas-Leiva D.E."/>
            <person name="Tromer E.C."/>
            <person name="Curtis B.A."/>
            <person name="Jerlstrom-Hultqvist J."/>
            <person name="Kolisko M."/>
            <person name="Yi Z."/>
            <person name="Salas-Leiva J.S."/>
            <person name="Gallot-Lavallee L."/>
            <person name="Kops G.J.P.L."/>
            <person name="Archibald J.M."/>
            <person name="Simpson A.G.B."/>
            <person name="Roger A.J."/>
        </authorList>
    </citation>
    <scope>NUCLEOTIDE SEQUENCE</scope>
    <source>
        <strain evidence="12">BICM</strain>
    </source>
</reference>
<keyword evidence="6 9" id="KW-0472">Membrane</keyword>
<dbReference type="InterPro" id="IPR011012">
    <property type="entry name" value="Longin-like_dom_sf"/>
</dbReference>
<dbReference type="PANTHER" id="PTHR21136:SF168">
    <property type="entry name" value="VESICLE-ASSOCIATED MEMBRANE PROTEIN 9"/>
    <property type="match status" value="1"/>
</dbReference>
<dbReference type="GO" id="GO:0012505">
    <property type="term" value="C:endomembrane system"/>
    <property type="evidence" value="ECO:0007669"/>
    <property type="project" value="UniProtKB-SubCell"/>
</dbReference>
<dbReference type="GO" id="GO:0015031">
    <property type="term" value="P:protein transport"/>
    <property type="evidence" value="ECO:0007669"/>
    <property type="project" value="UniProtKB-KW"/>
</dbReference>
<dbReference type="PROSITE" id="PS50892">
    <property type="entry name" value="V_SNARE"/>
    <property type="match status" value="1"/>
</dbReference>
<evidence type="ECO:0000256" key="9">
    <source>
        <dbReference type="SAM" id="Phobius"/>
    </source>
</evidence>
<protein>
    <submittedName>
        <fullName evidence="12">Uncharacterized protein</fullName>
    </submittedName>
</protein>
<keyword evidence="5 9" id="KW-1133">Transmembrane helix</keyword>
<accession>A0A8J6DZ21</accession>
<dbReference type="EMBL" id="JAHDYR010000067">
    <property type="protein sequence ID" value="KAG9389846.1"/>
    <property type="molecule type" value="Genomic_DNA"/>
</dbReference>
<gene>
    <name evidence="12" type="ORF">J8273_8525</name>
</gene>
<dbReference type="AlphaFoldDB" id="A0A8J6DZ21"/>
<keyword evidence="13" id="KW-1185">Reference proteome</keyword>
<feature type="domain" description="Longin" evidence="10">
    <location>
        <begin position="12"/>
        <end position="131"/>
    </location>
</feature>
<comment type="similarity">
    <text evidence="1">Belongs to the synaptobrevin family.</text>
</comment>
<dbReference type="CDD" id="cd14824">
    <property type="entry name" value="Longin"/>
    <property type="match status" value="1"/>
</dbReference>
<dbReference type="OrthoDB" id="190375at2759"/>
<evidence type="ECO:0000256" key="4">
    <source>
        <dbReference type="ARBA" id="ARBA00022927"/>
    </source>
</evidence>
<name>A0A8J6DZ21_9EUKA</name>
<dbReference type="Pfam" id="PF13774">
    <property type="entry name" value="Longin"/>
    <property type="match status" value="1"/>
</dbReference>
<feature type="transmembrane region" description="Helical" evidence="9">
    <location>
        <begin position="197"/>
        <end position="215"/>
    </location>
</feature>
<dbReference type="GO" id="GO:0016020">
    <property type="term" value="C:membrane"/>
    <property type="evidence" value="ECO:0007669"/>
    <property type="project" value="InterPro"/>
</dbReference>
<comment type="subcellular location">
    <subcellularLocation>
        <location evidence="7">Endomembrane system</location>
        <topology evidence="7">Single-pass type IV membrane protein</topology>
    </subcellularLocation>
</comment>
<dbReference type="InterPro" id="IPR010908">
    <property type="entry name" value="Longin_dom"/>
</dbReference>
<dbReference type="Gene3D" id="3.30.450.50">
    <property type="entry name" value="Longin domain"/>
    <property type="match status" value="1"/>
</dbReference>
<dbReference type="PROSITE" id="PS50859">
    <property type="entry name" value="LONGIN"/>
    <property type="match status" value="1"/>
</dbReference>
<evidence type="ECO:0000256" key="5">
    <source>
        <dbReference type="ARBA" id="ARBA00022989"/>
    </source>
</evidence>
<keyword evidence="4" id="KW-0653">Protein transport</keyword>
<dbReference type="PRINTS" id="PR00219">
    <property type="entry name" value="SYNAPTOBREVN"/>
</dbReference>
<dbReference type="InterPro" id="IPR001388">
    <property type="entry name" value="Synaptobrevin-like"/>
</dbReference>
<keyword evidence="8" id="KW-0175">Coiled coil</keyword>
<dbReference type="SUPFAM" id="SSF58038">
    <property type="entry name" value="SNARE fusion complex"/>
    <property type="match status" value="1"/>
</dbReference>
<evidence type="ECO:0000256" key="3">
    <source>
        <dbReference type="ARBA" id="ARBA00022692"/>
    </source>
</evidence>
<evidence type="ECO:0000256" key="2">
    <source>
        <dbReference type="ARBA" id="ARBA00022448"/>
    </source>
</evidence>
<dbReference type="SMART" id="SM01270">
    <property type="entry name" value="Longin"/>
    <property type="match status" value="1"/>
</dbReference>
<keyword evidence="2" id="KW-0813">Transport</keyword>
<keyword evidence="3 9" id="KW-0812">Transmembrane</keyword>
<comment type="caution">
    <text evidence="12">The sequence shown here is derived from an EMBL/GenBank/DDBJ whole genome shotgun (WGS) entry which is preliminary data.</text>
</comment>
<organism evidence="12 13">
    <name type="scientific">Carpediemonas membranifera</name>
    <dbReference type="NCBI Taxonomy" id="201153"/>
    <lineage>
        <taxon>Eukaryota</taxon>
        <taxon>Metamonada</taxon>
        <taxon>Carpediemonas-like organisms</taxon>
        <taxon>Carpediemonas</taxon>
    </lineage>
</organism>
<dbReference type="InterPro" id="IPR051097">
    <property type="entry name" value="Synaptobrevin-like_transport"/>
</dbReference>